<proteinExistence type="predicted"/>
<evidence type="ECO:0000313" key="3">
    <source>
        <dbReference type="Proteomes" id="UP001304895"/>
    </source>
</evidence>
<dbReference type="EMBL" id="MU853432">
    <property type="protein sequence ID" value="KAK4130711.1"/>
    <property type="molecule type" value="Genomic_DNA"/>
</dbReference>
<gene>
    <name evidence="2" type="ORF">BT67DRAFT_208385</name>
</gene>
<protein>
    <submittedName>
        <fullName evidence="2">Uncharacterized protein</fullName>
    </submittedName>
</protein>
<keyword evidence="3" id="KW-1185">Reference proteome</keyword>
<evidence type="ECO:0000313" key="2">
    <source>
        <dbReference type="EMBL" id="KAK4130711.1"/>
    </source>
</evidence>
<feature type="region of interest" description="Disordered" evidence="1">
    <location>
        <begin position="63"/>
        <end position="87"/>
    </location>
</feature>
<name>A0AAN6UFJ8_9PEZI</name>
<reference evidence="2" key="1">
    <citation type="journal article" date="2023" name="Mol. Phylogenet. Evol.">
        <title>Genome-scale phylogeny and comparative genomics of the fungal order Sordariales.</title>
        <authorList>
            <person name="Hensen N."/>
            <person name="Bonometti L."/>
            <person name="Westerberg I."/>
            <person name="Brannstrom I.O."/>
            <person name="Guillou S."/>
            <person name="Cros-Aarteil S."/>
            <person name="Calhoun S."/>
            <person name="Haridas S."/>
            <person name="Kuo A."/>
            <person name="Mondo S."/>
            <person name="Pangilinan J."/>
            <person name="Riley R."/>
            <person name="LaButti K."/>
            <person name="Andreopoulos B."/>
            <person name="Lipzen A."/>
            <person name="Chen C."/>
            <person name="Yan M."/>
            <person name="Daum C."/>
            <person name="Ng V."/>
            <person name="Clum A."/>
            <person name="Steindorff A."/>
            <person name="Ohm R.A."/>
            <person name="Martin F."/>
            <person name="Silar P."/>
            <person name="Natvig D.O."/>
            <person name="Lalanne C."/>
            <person name="Gautier V."/>
            <person name="Ament-Velasquez S.L."/>
            <person name="Kruys A."/>
            <person name="Hutchinson M.I."/>
            <person name="Powell A.J."/>
            <person name="Barry K."/>
            <person name="Miller A.N."/>
            <person name="Grigoriev I.V."/>
            <person name="Debuchy R."/>
            <person name="Gladieux P."/>
            <person name="Hiltunen Thoren M."/>
            <person name="Johannesson H."/>
        </authorList>
    </citation>
    <scope>NUCLEOTIDE SEQUENCE</scope>
    <source>
        <strain evidence="2">CBS 123565</strain>
    </source>
</reference>
<organism evidence="2 3">
    <name type="scientific">Trichocladium antarcticum</name>
    <dbReference type="NCBI Taxonomy" id="1450529"/>
    <lineage>
        <taxon>Eukaryota</taxon>
        <taxon>Fungi</taxon>
        <taxon>Dikarya</taxon>
        <taxon>Ascomycota</taxon>
        <taxon>Pezizomycotina</taxon>
        <taxon>Sordariomycetes</taxon>
        <taxon>Sordariomycetidae</taxon>
        <taxon>Sordariales</taxon>
        <taxon>Chaetomiaceae</taxon>
        <taxon>Trichocladium</taxon>
    </lineage>
</organism>
<dbReference type="Proteomes" id="UP001304895">
    <property type="component" value="Unassembled WGS sequence"/>
</dbReference>
<accession>A0AAN6UFJ8</accession>
<evidence type="ECO:0000256" key="1">
    <source>
        <dbReference type="SAM" id="MobiDB-lite"/>
    </source>
</evidence>
<sequence length="149" mass="16774">MPRPNQEGMEWERDIVWPGATMDVRHSSVRLPPQPLRRNEPAFLDNQGTNGLYMIRSMEYEATQQRSIDEANPRPIPRGTPDSETQSSFNSALCFAKICITPCPSDLLSPPPTPFGSDSYPTFRSGSLCVVIVLYSQNTQDRWCLSAPR</sequence>
<dbReference type="AlphaFoldDB" id="A0AAN6UFJ8"/>
<comment type="caution">
    <text evidence="2">The sequence shown here is derived from an EMBL/GenBank/DDBJ whole genome shotgun (WGS) entry which is preliminary data.</text>
</comment>
<reference evidence="2" key="2">
    <citation type="submission" date="2023-05" db="EMBL/GenBank/DDBJ databases">
        <authorList>
            <consortium name="Lawrence Berkeley National Laboratory"/>
            <person name="Steindorff A."/>
            <person name="Hensen N."/>
            <person name="Bonometti L."/>
            <person name="Westerberg I."/>
            <person name="Brannstrom I.O."/>
            <person name="Guillou S."/>
            <person name="Cros-Aarteil S."/>
            <person name="Calhoun S."/>
            <person name="Haridas S."/>
            <person name="Kuo A."/>
            <person name="Mondo S."/>
            <person name="Pangilinan J."/>
            <person name="Riley R."/>
            <person name="Labutti K."/>
            <person name="Andreopoulos B."/>
            <person name="Lipzen A."/>
            <person name="Chen C."/>
            <person name="Yanf M."/>
            <person name="Daum C."/>
            <person name="Ng V."/>
            <person name="Clum A."/>
            <person name="Ohm R."/>
            <person name="Martin F."/>
            <person name="Silar P."/>
            <person name="Natvig D."/>
            <person name="Lalanne C."/>
            <person name="Gautier V."/>
            <person name="Ament-Velasquez S.L."/>
            <person name="Kruys A."/>
            <person name="Hutchinson M.I."/>
            <person name="Powell A.J."/>
            <person name="Barry K."/>
            <person name="Miller A.N."/>
            <person name="Grigoriev I.V."/>
            <person name="Debuchy R."/>
            <person name="Gladieux P."/>
            <person name="Thoren M.H."/>
            <person name="Johannesson H."/>
        </authorList>
    </citation>
    <scope>NUCLEOTIDE SEQUENCE</scope>
    <source>
        <strain evidence="2">CBS 123565</strain>
    </source>
</reference>